<dbReference type="PANTHER" id="PTHR46481:SF10">
    <property type="entry name" value="ZINC FINGER BED DOMAIN-CONTAINING PROTEIN 39"/>
    <property type="match status" value="1"/>
</dbReference>
<dbReference type="Proteomes" id="UP000030108">
    <property type="component" value="Unassembled WGS sequence"/>
</dbReference>
<keyword evidence="4" id="KW-0862">Zinc</keyword>
<dbReference type="PANTHER" id="PTHR46481">
    <property type="entry name" value="ZINC FINGER BED DOMAIN-CONTAINING PROTEIN 4"/>
    <property type="match status" value="1"/>
</dbReference>
<gene>
    <name evidence="8" type="ORF">RSOL_248880</name>
</gene>
<keyword evidence="5" id="KW-0539">Nucleus</keyword>
<dbReference type="GO" id="GO:0046983">
    <property type="term" value="F:protein dimerization activity"/>
    <property type="evidence" value="ECO:0007669"/>
    <property type="project" value="InterPro"/>
</dbReference>
<evidence type="ECO:0000313" key="9">
    <source>
        <dbReference type="Proteomes" id="UP000030108"/>
    </source>
</evidence>
<dbReference type="GO" id="GO:0008270">
    <property type="term" value="F:zinc ion binding"/>
    <property type="evidence" value="ECO:0007669"/>
    <property type="project" value="UniProtKB-KW"/>
</dbReference>
<feature type="region of interest" description="Disordered" evidence="6">
    <location>
        <begin position="63"/>
        <end position="88"/>
    </location>
</feature>
<dbReference type="InterPro" id="IPR052035">
    <property type="entry name" value="ZnF_BED_domain_contain"/>
</dbReference>
<evidence type="ECO:0000256" key="3">
    <source>
        <dbReference type="ARBA" id="ARBA00022771"/>
    </source>
</evidence>
<dbReference type="Pfam" id="PF05699">
    <property type="entry name" value="Dimer_Tnp_hAT"/>
    <property type="match status" value="1"/>
</dbReference>
<dbReference type="InterPro" id="IPR008906">
    <property type="entry name" value="HATC_C_dom"/>
</dbReference>
<evidence type="ECO:0000259" key="7">
    <source>
        <dbReference type="Pfam" id="PF05699"/>
    </source>
</evidence>
<protein>
    <submittedName>
        <fullName evidence="8">HAT family dimerization protein</fullName>
    </submittedName>
</protein>
<reference evidence="9" key="1">
    <citation type="journal article" date="2014" name="Genome Announc.">
        <title>Draft genome sequence of the plant-pathogenic soil fungus Rhizoctonia solani anastomosis group 3 strain Rhs1AP.</title>
        <authorList>
            <person name="Cubeta M.A."/>
            <person name="Thomas E."/>
            <person name="Dean R.A."/>
            <person name="Jabaji S."/>
            <person name="Neate S.M."/>
            <person name="Tavantzis S."/>
            <person name="Toda T."/>
            <person name="Vilgalys R."/>
            <person name="Bharathan N."/>
            <person name="Fedorova-Abrams N."/>
            <person name="Pakala S.B."/>
            <person name="Pakala S.M."/>
            <person name="Zafar N."/>
            <person name="Joardar V."/>
            <person name="Losada L."/>
            <person name="Nierman W.C."/>
        </authorList>
    </citation>
    <scope>NUCLEOTIDE SEQUENCE [LARGE SCALE GENOMIC DNA]</scope>
    <source>
        <strain evidence="9">AG-3</strain>
    </source>
</reference>
<evidence type="ECO:0000313" key="8">
    <source>
        <dbReference type="EMBL" id="EUC58344.1"/>
    </source>
</evidence>
<dbReference type="EMBL" id="JATN01000321">
    <property type="protein sequence ID" value="EUC58344.1"/>
    <property type="molecule type" value="Genomic_DNA"/>
</dbReference>
<accession>A0A0A1UHM7</accession>
<proteinExistence type="predicted"/>
<evidence type="ECO:0000256" key="2">
    <source>
        <dbReference type="ARBA" id="ARBA00022723"/>
    </source>
</evidence>
<dbReference type="OrthoDB" id="2790258at2759"/>
<sequence length="861" mass="97477">MPSSVAEKLQPFIFFSPAHPVDLTQGSLLDHSRQDIARLAAKATGSTDRVAADAPIRYAKRVPDGEDNAAAKRQKVSAASNLPPALPPTTHTIHLNSDTRPSSVLRSAAADCWNGVIPCNLLTPPENVSLEDVIASDKEYQQSKPLHAHRRPPIEEATRLRCADCLEDFGEWHTWVNRKGGLTNRIREHNLKRHREKYLARCREAGIHPPGVDTQIPNDDDSDTEFTPELLARRIAQFVAINDEAFRMVDIPEFRSLLLLCARAPQLQSKDIPHRSKLTKTMKELYGEKLDEMRVELNKALGHISVTSDLWSDERLRAFMAVTFHYINKDGYLSEHLFAFRRIQGRHTGANVGKALFKVFEEAGIVHKIGHITLDNASNNNTLMAGLEEAFASEGHSFGRELNRIRCFPHIINLAAQSIQDALGDAARLFEDEVLAKGDALDEDTHAYLNALKSFPIDLCRDSIRALRSSDLRREGFHNLIQEGNFHSLFRTHEGTVLLLPVLELLRDCETRWSSTYFMILRYLLLYPAVALFAHRNPELRIPTLTHKQYEVLQDICSILSILNQAQELLSAEKTPTLALALPVYEALIQALDECTIKFPELAHAILRGKLKLEGYVTKARDLPVYALAIVANPCLRFRWIRSHMTSSRAQSIKVTVMEAMLQIRQRLHKETSIVPSNSMRHEPRNAALAQGRGYLRLLQLSAGVNRASELTGAESRQSHTDVPLVEPLPPLSDAELLARHMADVEAELLRWEQFEWSGEDSMGSVDLVEFWRVHKHEFPLLYWIAMDVLPVQASSVSSERAFSSSKLTCTRERTKLSPENIEYLQVLKHSLHRRRITGDNRQTLDFMSHIVYPDNHDDFE</sequence>
<organism evidence="8 9">
    <name type="scientific">Rhizoctonia solani AG-3 Rhs1AP</name>
    <dbReference type="NCBI Taxonomy" id="1086054"/>
    <lineage>
        <taxon>Eukaryota</taxon>
        <taxon>Fungi</taxon>
        <taxon>Dikarya</taxon>
        <taxon>Basidiomycota</taxon>
        <taxon>Agaricomycotina</taxon>
        <taxon>Agaricomycetes</taxon>
        <taxon>Cantharellales</taxon>
        <taxon>Ceratobasidiaceae</taxon>
        <taxon>Rhizoctonia</taxon>
    </lineage>
</organism>
<evidence type="ECO:0000256" key="5">
    <source>
        <dbReference type="ARBA" id="ARBA00023242"/>
    </source>
</evidence>
<dbReference type="GO" id="GO:0005634">
    <property type="term" value="C:nucleus"/>
    <property type="evidence" value="ECO:0007669"/>
    <property type="project" value="UniProtKB-SubCell"/>
</dbReference>
<keyword evidence="2" id="KW-0479">Metal-binding</keyword>
<name>A0A0A1UHM7_9AGAM</name>
<evidence type="ECO:0000256" key="6">
    <source>
        <dbReference type="SAM" id="MobiDB-lite"/>
    </source>
</evidence>
<evidence type="ECO:0000256" key="1">
    <source>
        <dbReference type="ARBA" id="ARBA00004123"/>
    </source>
</evidence>
<comment type="caution">
    <text evidence="8">The sequence shown here is derived from an EMBL/GenBank/DDBJ whole genome shotgun (WGS) entry which is preliminary data.</text>
</comment>
<comment type="subcellular location">
    <subcellularLocation>
        <location evidence="1">Nucleus</location>
    </subcellularLocation>
</comment>
<dbReference type="SUPFAM" id="SSF53098">
    <property type="entry name" value="Ribonuclease H-like"/>
    <property type="match status" value="1"/>
</dbReference>
<keyword evidence="3" id="KW-0863">Zinc-finger</keyword>
<feature type="domain" description="HAT C-terminal dimerisation" evidence="7">
    <location>
        <begin position="759"/>
        <end position="830"/>
    </location>
</feature>
<evidence type="ECO:0000256" key="4">
    <source>
        <dbReference type="ARBA" id="ARBA00022833"/>
    </source>
</evidence>
<dbReference type="AlphaFoldDB" id="A0A0A1UHM7"/>
<dbReference type="InterPro" id="IPR012337">
    <property type="entry name" value="RNaseH-like_sf"/>
</dbReference>